<comment type="caution">
    <text evidence="1">The sequence shown here is derived from an EMBL/GenBank/DDBJ whole genome shotgun (WGS) entry which is preliminary data.</text>
</comment>
<accession>A0A840YG86</accession>
<dbReference type="Proteomes" id="UP000527143">
    <property type="component" value="Unassembled WGS sequence"/>
</dbReference>
<sequence>MAQPFGQVDRIASTTWFDPALEAPDLACTAKP</sequence>
<organism evidence="1 2">
    <name type="scientific">Sphingomonas xinjiangensis</name>
    <dbReference type="NCBI Taxonomy" id="643568"/>
    <lineage>
        <taxon>Bacteria</taxon>
        <taxon>Pseudomonadati</taxon>
        <taxon>Pseudomonadota</taxon>
        <taxon>Alphaproteobacteria</taxon>
        <taxon>Sphingomonadales</taxon>
        <taxon>Sphingomonadaceae</taxon>
        <taxon>Sphingomonas</taxon>
    </lineage>
</organism>
<dbReference type="AlphaFoldDB" id="A0A840YG86"/>
<gene>
    <name evidence="1" type="ORF">FHT02_003106</name>
</gene>
<dbReference type="EMBL" id="JACIJF010000010">
    <property type="protein sequence ID" value="MBB5711854.1"/>
    <property type="molecule type" value="Genomic_DNA"/>
</dbReference>
<evidence type="ECO:0000313" key="1">
    <source>
        <dbReference type="EMBL" id="MBB5711854.1"/>
    </source>
</evidence>
<name>A0A840YG86_9SPHN</name>
<reference evidence="1 2" key="1">
    <citation type="submission" date="2020-08" db="EMBL/GenBank/DDBJ databases">
        <title>Genomic Encyclopedia of Type Strains, Phase IV (KMG-IV): sequencing the most valuable type-strain genomes for metagenomic binning, comparative biology and taxonomic classification.</title>
        <authorList>
            <person name="Goeker M."/>
        </authorList>
    </citation>
    <scope>NUCLEOTIDE SEQUENCE [LARGE SCALE GENOMIC DNA]</scope>
    <source>
        <strain evidence="1 2">DSM 26736</strain>
    </source>
</reference>
<proteinExistence type="predicted"/>
<protein>
    <submittedName>
        <fullName evidence="1">Uncharacterized protein</fullName>
    </submittedName>
</protein>
<keyword evidence="2" id="KW-1185">Reference proteome</keyword>
<evidence type="ECO:0000313" key="2">
    <source>
        <dbReference type="Proteomes" id="UP000527143"/>
    </source>
</evidence>